<feature type="domain" description="HMG box" evidence="5">
    <location>
        <begin position="149"/>
        <end position="213"/>
    </location>
</feature>
<protein>
    <submittedName>
        <fullName evidence="6">Transcription factor A, mitochondrial</fullName>
    </submittedName>
</protein>
<evidence type="ECO:0000313" key="7">
    <source>
        <dbReference type="Proteomes" id="UP000261540"/>
    </source>
</evidence>
<reference evidence="6" key="1">
    <citation type="submission" date="2025-08" db="UniProtKB">
        <authorList>
            <consortium name="Ensembl"/>
        </authorList>
    </citation>
    <scope>IDENTIFICATION</scope>
</reference>
<evidence type="ECO:0000256" key="1">
    <source>
        <dbReference type="ARBA" id="ARBA00023125"/>
    </source>
</evidence>
<keyword evidence="1 2" id="KW-0238">DNA-binding</keyword>
<dbReference type="PROSITE" id="PS50118">
    <property type="entry name" value="HMG_BOX_2"/>
    <property type="match status" value="2"/>
</dbReference>
<keyword evidence="3" id="KW-0175">Coiled coil</keyword>
<dbReference type="GO" id="GO:0003677">
    <property type="term" value="F:DNA binding"/>
    <property type="evidence" value="ECO:0007669"/>
    <property type="project" value="UniProtKB-UniRule"/>
</dbReference>
<dbReference type="GO" id="GO:0006357">
    <property type="term" value="P:regulation of transcription by RNA polymerase II"/>
    <property type="evidence" value="ECO:0007669"/>
    <property type="project" value="TreeGrafter"/>
</dbReference>
<organism evidence="6 7">
    <name type="scientific">Paramormyrops kingsleyae</name>
    <dbReference type="NCBI Taxonomy" id="1676925"/>
    <lineage>
        <taxon>Eukaryota</taxon>
        <taxon>Metazoa</taxon>
        <taxon>Chordata</taxon>
        <taxon>Craniata</taxon>
        <taxon>Vertebrata</taxon>
        <taxon>Euteleostomi</taxon>
        <taxon>Actinopterygii</taxon>
        <taxon>Neopterygii</taxon>
        <taxon>Teleostei</taxon>
        <taxon>Osteoglossocephala</taxon>
        <taxon>Osteoglossomorpha</taxon>
        <taxon>Osteoglossiformes</taxon>
        <taxon>Mormyridae</taxon>
        <taxon>Paramormyrops</taxon>
    </lineage>
</organism>
<dbReference type="AlphaFoldDB" id="A0A3B3QVK2"/>
<dbReference type="PRINTS" id="PR00886">
    <property type="entry name" value="HIGHMOBLTY12"/>
</dbReference>
<dbReference type="Pfam" id="PF09011">
    <property type="entry name" value="HMG_box_2"/>
    <property type="match status" value="1"/>
</dbReference>
<name>A0A3B3QVK2_9TELE</name>
<dbReference type="GeneTree" id="ENSGT00440000039001"/>
<evidence type="ECO:0000313" key="6">
    <source>
        <dbReference type="Ensembl" id="ENSPKIP00000010627.1"/>
    </source>
</evidence>
<dbReference type="Pfam" id="PF00505">
    <property type="entry name" value="HMG_box"/>
    <property type="match status" value="1"/>
</dbReference>
<dbReference type="PANTHER" id="PTHR48112">
    <property type="entry name" value="HIGH MOBILITY GROUP PROTEIN DSP1"/>
    <property type="match status" value="1"/>
</dbReference>
<sequence length="251" mass="28575">MALLGLVSSCSGYLVKPLSLFSSACLRCIAVVPVKGFSTSEGPPKKPMNGYMFFAQQQRPVIVRQNPGFKIIEVTQKIAMQWRELTPEQKKPFEEASAAAKKQYNAEMERYKAQLSPSQAAALKEEKRQKLAKKEAVRKKRELTNLGKPKRPRTAVNIFMTEHFEEAEGKTMVEKSKALLDIWKSLNAAQKQVYLQLAQDDKIRYKDEIKSWEEHMQELGREDLIRRKAAGVKRQKEGGQGNPESNPLKPR</sequence>
<dbReference type="PANTHER" id="PTHR48112:SF22">
    <property type="entry name" value="MITOCHONDRIAL TRANSCRIPTION FACTOR A, ISOFORM B"/>
    <property type="match status" value="1"/>
</dbReference>
<feature type="coiled-coil region" evidence="3">
    <location>
        <begin position="195"/>
        <end position="222"/>
    </location>
</feature>
<dbReference type="InterPro" id="IPR009071">
    <property type="entry name" value="HMG_box_dom"/>
</dbReference>
<evidence type="ECO:0000256" key="2">
    <source>
        <dbReference type="PROSITE-ProRule" id="PRU00267"/>
    </source>
</evidence>
<dbReference type="SMART" id="SM00398">
    <property type="entry name" value="HMG"/>
    <property type="match status" value="2"/>
</dbReference>
<feature type="region of interest" description="Disordered" evidence="4">
    <location>
        <begin position="223"/>
        <end position="251"/>
    </location>
</feature>
<dbReference type="Proteomes" id="UP000261540">
    <property type="component" value="Unplaced"/>
</dbReference>
<dbReference type="SUPFAM" id="SSF47095">
    <property type="entry name" value="HMG-box"/>
    <property type="match status" value="2"/>
</dbReference>
<proteinExistence type="predicted"/>
<dbReference type="Ensembl" id="ENSPKIT00000034761.1">
    <property type="protein sequence ID" value="ENSPKIP00000010627.1"/>
    <property type="gene ID" value="ENSPKIG00000025273.1"/>
</dbReference>
<reference evidence="6" key="2">
    <citation type="submission" date="2025-09" db="UniProtKB">
        <authorList>
            <consortium name="Ensembl"/>
        </authorList>
    </citation>
    <scope>IDENTIFICATION</scope>
</reference>
<dbReference type="STRING" id="1676925.ENSPKIP00000010627"/>
<feature type="DNA-binding region" description="HMG box" evidence="2">
    <location>
        <begin position="44"/>
        <end position="112"/>
    </location>
</feature>
<dbReference type="Gene3D" id="1.10.30.10">
    <property type="entry name" value="High mobility group box domain"/>
    <property type="match status" value="2"/>
</dbReference>
<dbReference type="GO" id="GO:0005634">
    <property type="term" value="C:nucleus"/>
    <property type="evidence" value="ECO:0007669"/>
    <property type="project" value="UniProtKB-UniRule"/>
</dbReference>
<evidence type="ECO:0000259" key="5">
    <source>
        <dbReference type="PROSITE" id="PS50118"/>
    </source>
</evidence>
<dbReference type="CDD" id="cd00084">
    <property type="entry name" value="HMG-box_SF"/>
    <property type="match status" value="1"/>
</dbReference>
<feature type="domain" description="HMG box" evidence="5">
    <location>
        <begin position="44"/>
        <end position="112"/>
    </location>
</feature>
<feature type="DNA-binding region" description="HMG box" evidence="2">
    <location>
        <begin position="149"/>
        <end position="213"/>
    </location>
</feature>
<dbReference type="InterPro" id="IPR036910">
    <property type="entry name" value="HMG_box_dom_sf"/>
</dbReference>
<accession>A0A3B3QVK2</accession>
<evidence type="ECO:0000256" key="3">
    <source>
        <dbReference type="SAM" id="Coils"/>
    </source>
</evidence>
<keyword evidence="7" id="KW-1185">Reference proteome</keyword>
<evidence type="ECO:0000256" key="4">
    <source>
        <dbReference type="SAM" id="MobiDB-lite"/>
    </source>
</evidence>
<dbReference type="InterPro" id="IPR050342">
    <property type="entry name" value="HMGB"/>
</dbReference>
<keyword evidence="2" id="KW-0539">Nucleus</keyword>